<sequence>MAVRTIKDATKALQSHFCAAKPPPSLPTEARRMLQHFTDQHDGQLSDENSFRANQDLKHFWERYVGDSPQRLGAFAGVLKELRPAITADPELWEWWRKAIRPVVASTGYRKQALDDAQDFLIGAMVHRDEEVGSDGHSDLSNRLCSELFGIYIARTREVSDDDALVAPENAQIAQQVESVLIAFGKKKTKDFFRNIDDLVRTASCRVQALNLLGNFLRTQAPHTYTAIDTPLVEDILKCLMNDTSTTVLSVALTCLVMLLPHIPGPVAVHLPRLCLIYSRLLCWERFSPLSTEAQRDLVTDDRIDPDSDDERNIGDVGIDPSWEVLRPDAGVVETTVPELLSYFTYLYGLYPLNFMSYVRKPRKYLKNLDFPGSDDFDLDQAVIRSRTDQYREVHLMHSNFYNLTPEEELSDSKWSKMEPADVVADCNALYSNKRILLASPGPPPTAKLPDLPPFPPLSVQTGPSHPSGSTQISPVASQTSLRSGVSWREANMGSLSAHNPEADSPTMGPQGSDDEGAGDQLRIPSRSGPASKRTSLNVDDPTDAGNSSSIRTKDKGEVPQTNLAYLQREITLLRNDLNFERWHKAQYSQHIGQLSRKNVKDATAEAETLNLINANRALKKQLEHIRSAREATLKDSALTRKQANNMESHMLDRLRSMKKEQETWMTEAAELKRLRAETKQFRELLVACEARELNKSHELELLQRDMAQLQNVQEQLREAGRRMREYEYREFEFERAKREAEILQNEKETLQMKLTRRQQDSERLKHAYTNRIAELESQIDSVPDFSPTRAVSQTSQDTQMAIQRAVADSQAKLAQLKKAHSRLLEKYTDLELEYQSVKAQLDALHGGSPHNGESHTFYHDADLSFPDRPGSGGALTAADSGYDTFSEYQHPASDPTSRRFQAPPIVASRGPNIGSLPSPQGGVPAWKAPVSRGDSMRSGSTAAPGSGPVVTYNQTTPLGDDEQSQRAKSVSKSGFSDASSDMSGGKRKDKITPDSEVRYYGRGGAQNIKLKNKEKKPSDDGSSDKAKGKGGFRGFKGFM</sequence>
<dbReference type="GeneID" id="96004582"/>
<dbReference type="InterPro" id="IPR007483">
    <property type="entry name" value="Hamartin"/>
</dbReference>
<evidence type="ECO:0000256" key="2">
    <source>
        <dbReference type="SAM" id="MobiDB-lite"/>
    </source>
</evidence>
<evidence type="ECO:0000313" key="3">
    <source>
        <dbReference type="EMBL" id="KAL1587966.1"/>
    </source>
</evidence>
<dbReference type="GO" id="GO:0032007">
    <property type="term" value="P:negative regulation of TOR signaling"/>
    <property type="evidence" value="ECO:0007669"/>
    <property type="project" value="TreeGrafter"/>
</dbReference>
<feature type="compositionally biased region" description="Basic and acidic residues" evidence="2">
    <location>
        <begin position="1016"/>
        <end position="1028"/>
    </location>
</feature>
<feature type="region of interest" description="Disordered" evidence="2">
    <location>
        <begin position="885"/>
        <end position="1040"/>
    </location>
</feature>
<evidence type="ECO:0000313" key="4">
    <source>
        <dbReference type="Proteomes" id="UP000803884"/>
    </source>
</evidence>
<feature type="compositionally biased region" description="Polar residues" evidence="2">
    <location>
        <begin position="459"/>
        <end position="484"/>
    </location>
</feature>
<dbReference type="GO" id="GO:0033596">
    <property type="term" value="C:TSC1-TSC2 complex"/>
    <property type="evidence" value="ECO:0007669"/>
    <property type="project" value="TreeGrafter"/>
</dbReference>
<proteinExistence type="predicted"/>
<feature type="compositionally biased region" description="Gly residues" evidence="2">
    <location>
        <begin position="1030"/>
        <end position="1040"/>
    </location>
</feature>
<keyword evidence="4" id="KW-1185">Reference proteome</keyword>
<feature type="region of interest" description="Disordered" evidence="2">
    <location>
        <begin position="442"/>
        <end position="557"/>
    </location>
</feature>
<feature type="compositionally biased region" description="Pro residues" evidence="2">
    <location>
        <begin position="442"/>
        <end position="457"/>
    </location>
</feature>
<dbReference type="SUPFAM" id="SSF48371">
    <property type="entry name" value="ARM repeat"/>
    <property type="match status" value="1"/>
</dbReference>
<dbReference type="PANTHER" id="PTHR15154:SF2">
    <property type="entry name" value="HAMARTIN"/>
    <property type="match status" value="1"/>
</dbReference>
<protein>
    <recommendedName>
        <fullName evidence="5">Hamartin</fullName>
    </recommendedName>
</protein>
<dbReference type="Proteomes" id="UP000803884">
    <property type="component" value="Unassembled WGS sequence"/>
</dbReference>
<feature type="coiled-coil region" evidence="1">
    <location>
        <begin position="807"/>
        <end position="841"/>
    </location>
</feature>
<comment type="caution">
    <text evidence="3">The sequence shown here is derived from an EMBL/GenBank/DDBJ whole genome shotgun (WGS) entry which is preliminary data.</text>
</comment>
<feature type="coiled-coil region" evidence="1">
    <location>
        <begin position="655"/>
        <end position="779"/>
    </location>
</feature>
<keyword evidence="1" id="KW-0175">Coiled coil</keyword>
<feature type="compositionally biased region" description="Basic and acidic residues" evidence="2">
    <location>
        <begin position="985"/>
        <end position="1000"/>
    </location>
</feature>
<feature type="compositionally biased region" description="Polar residues" evidence="2">
    <location>
        <begin position="967"/>
        <end position="983"/>
    </location>
</feature>
<organism evidence="3 4">
    <name type="scientific">Cladosporium halotolerans</name>
    <dbReference type="NCBI Taxonomy" id="1052096"/>
    <lineage>
        <taxon>Eukaryota</taxon>
        <taxon>Fungi</taxon>
        <taxon>Dikarya</taxon>
        <taxon>Ascomycota</taxon>
        <taxon>Pezizomycotina</taxon>
        <taxon>Dothideomycetes</taxon>
        <taxon>Dothideomycetidae</taxon>
        <taxon>Cladosporiales</taxon>
        <taxon>Cladosporiaceae</taxon>
        <taxon>Cladosporium</taxon>
    </lineage>
</organism>
<dbReference type="AlphaFoldDB" id="A0AB34KVT2"/>
<dbReference type="GO" id="GO:0051726">
    <property type="term" value="P:regulation of cell cycle"/>
    <property type="evidence" value="ECO:0007669"/>
    <property type="project" value="TreeGrafter"/>
</dbReference>
<dbReference type="RefSeq" id="XP_069231071.1">
    <property type="nucleotide sequence ID" value="XM_069371744.1"/>
</dbReference>
<evidence type="ECO:0008006" key="5">
    <source>
        <dbReference type="Google" id="ProtNLM"/>
    </source>
</evidence>
<dbReference type="PANTHER" id="PTHR15154">
    <property type="entry name" value="HAMARTIN"/>
    <property type="match status" value="1"/>
</dbReference>
<dbReference type="Pfam" id="PF04388">
    <property type="entry name" value="Hamartin"/>
    <property type="match status" value="1"/>
</dbReference>
<accession>A0AB34KVT2</accession>
<name>A0AB34KVT2_9PEZI</name>
<dbReference type="InterPro" id="IPR016024">
    <property type="entry name" value="ARM-type_fold"/>
</dbReference>
<gene>
    <name evidence="3" type="ORF">WHR41_03138</name>
</gene>
<evidence type="ECO:0000256" key="1">
    <source>
        <dbReference type="SAM" id="Coils"/>
    </source>
</evidence>
<reference evidence="3 4" key="1">
    <citation type="journal article" date="2020" name="Microbiol. Resour. Announc.">
        <title>Draft Genome Sequence of a Cladosporium Species Isolated from the Mesophotic Ascidian Didemnum maculosum.</title>
        <authorList>
            <person name="Gioti A."/>
            <person name="Siaperas R."/>
            <person name="Nikolaivits E."/>
            <person name="Le Goff G."/>
            <person name="Ouazzani J."/>
            <person name="Kotoulas G."/>
            <person name="Topakas E."/>
        </authorList>
    </citation>
    <scope>NUCLEOTIDE SEQUENCE [LARGE SCALE GENOMIC DNA]</scope>
    <source>
        <strain evidence="3 4">TM138-S3</strain>
    </source>
</reference>
<dbReference type="EMBL" id="JAAQHG020000008">
    <property type="protein sequence ID" value="KAL1587966.1"/>
    <property type="molecule type" value="Genomic_DNA"/>
</dbReference>